<dbReference type="AlphaFoldDB" id="A0A066V7J2"/>
<evidence type="ECO:0000313" key="3">
    <source>
        <dbReference type="Proteomes" id="UP000027361"/>
    </source>
</evidence>
<keyword evidence="1" id="KW-0812">Transmembrane</keyword>
<keyword evidence="1" id="KW-1133">Transmembrane helix</keyword>
<comment type="caution">
    <text evidence="2">The sequence shown here is derived from an EMBL/GenBank/DDBJ whole genome shotgun (WGS) entry which is preliminary data.</text>
</comment>
<dbReference type="HOGENOM" id="CLU_3015867_0_0_1"/>
<dbReference type="RefSeq" id="XP_013239992.1">
    <property type="nucleotide sequence ID" value="XM_013384538.1"/>
</dbReference>
<accession>A0A066V7J2</accession>
<reference evidence="2 3" key="1">
    <citation type="submission" date="2014-05" db="EMBL/GenBank/DDBJ databases">
        <title>Draft genome sequence of a rare smut relative, Tilletiaria anomala UBC 951.</title>
        <authorList>
            <consortium name="DOE Joint Genome Institute"/>
            <person name="Toome M."/>
            <person name="Kuo A."/>
            <person name="Henrissat B."/>
            <person name="Lipzen A."/>
            <person name="Tritt A."/>
            <person name="Yoshinaga Y."/>
            <person name="Zane M."/>
            <person name="Barry K."/>
            <person name="Grigoriev I.V."/>
            <person name="Spatafora J.W."/>
            <person name="Aimea M.C."/>
        </authorList>
    </citation>
    <scope>NUCLEOTIDE SEQUENCE [LARGE SCALE GENOMIC DNA]</scope>
    <source>
        <strain evidence="2 3">UBC 951</strain>
    </source>
</reference>
<dbReference type="InParanoid" id="A0A066V7J2"/>
<evidence type="ECO:0000256" key="1">
    <source>
        <dbReference type="SAM" id="Phobius"/>
    </source>
</evidence>
<protein>
    <submittedName>
        <fullName evidence="2">Uncharacterized protein</fullName>
    </submittedName>
</protein>
<keyword evidence="1" id="KW-0472">Membrane</keyword>
<dbReference type="Proteomes" id="UP000027361">
    <property type="component" value="Unassembled WGS sequence"/>
</dbReference>
<organism evidence="2 3">
    <name type="scientific">Tilletiaria anomala (strain ATCC 24038 / CBS 436.72 / UBC 951)</name>
    <dbReference type="NCBI Taxonomy" id="1037660"/>
    <lineage>
        <taxon>Eukaryota</taxon>
        <taxon>Fungi</taxon>
        <taxon>Dikarya</taxon>
        <taxon>Basidiomycota</taxon>
        <taxon>Ustilaginomycotina</taxon>
        <taxon>Exobasidiomycetes</taxon>
        <taxon>Georgefischeriales</taxon>
        <taxon>Tilletiariaceae</taxon>
        <taxon>Tilletiaria</taxon>
    </lineage>
</organism>
<keyword evidence="3" id="KW-1185">Reference proteome</keyword>
<sequence length="56" mass="5933">MFRESLCQGSRGVGDLEIALVVAVIAVIAALRTLTLHSGLALRETTASHICHICSK</sequence>
<name>A0A066V7J2_TILAU</name>
<evidence type="ECO:0000313" key="2">
    <source>
        <dbReference type="EMBL" id="KDN36248.1"/>
    </source>
</evidence>
<feature type="transmembrane region" description="Helical" evidence="1">
    <location>
        <begin position="12"/>
        <end position="31"/>
    </location>
</feature>
<dbReference type="GeneID" id="25265477"/>
<proteinExistence type="predicted"/>
<gene>
    <name evidence="2" type="ORF">K437DRAFT_260185</name>
</gene>
<dbReference type="EMBL" id="JMSN01000176">
    <property type="protein sequence ID" value="KDN36248.1"/>
    <property type="molecule type" value="Genomic_DNA"/>
</dbReference>